<evidence type="ECO:0000313" key="1">
    <source>
        <dbReference type="EMBL" id="KNE58728.1"/>
    </source>
</evidence>
<protein>
    <submittedName>
        <fullName evidence="1">Uncharacterized protein</fullName>
    </submittedName>
</protein>
<organism evidence="1 2">
    <name type="scientific">Allomyces macrogynus (strain ATCC 38327)</name>
    <name type="common">Allomyces javanicus var. macrogynus</name>
    <dbReference type="NCBI Taxonomy" id="578462"/>
    <lineage>
        <taxon>Eukaryota</taxon>
        <taxon>Fungi</taxon>
        <taxon>Fungi incertae sedis</taxon>
        <taxon>Blastocladiomycota</taxon>
        <taxon>Blastocladiomycetes</taxon>
        <taxon>Blastocladiales</taxon>
        <taxon>Blastocladiaceae</taxon>
        <taxon>Allomyces</taxon>
    </lineage>
</organism>
<dbReference type="VEuPathDB" id="FungiDB:AMAG_04281"/>
<sequence length="240" mass="26321">MRTLLGFQKLLTTSDLANGDAKLPDSNAGPAAPPKWTVTTLFALHSWLCGNLLYKLQQADIDAVVDPRAPSRVLVDALHLYTACRADARGQGIDLEWPGMEFFLHIFGRENLFAGRKPVTPEDRIKAFNLMRSASVTTPLPASLLGRTTRSRAAIRQSRDGERCLKIRSYMALLYRDRHAISTATPLERSETHLSMIHQIAGDLATTGTVSLSFLERTGNQNFAGLPIPLLAKSLGLTPS</sequence>
<accession>A0A0L0S7Z6</accession>
<dbReference type="AlphaFoldDB" id="A0A0L0S7Z6"/>
<gene>
    <name evidence="1" type="ORF">AMAG_04281</name>
</gene>
<name>A0A0L0S7Z6_ALLM3</name>
<dbReference type="Proteomes" id="UP000054350">
    <property type="component" value="Unassembled WGS sequence"/>
</dbReference>
<reference evidence="2" key="2">
    <citation type="submission" date="2009-11" db="EMBL/GenBank/DDBJ databases">
        <title>The Genome Sequence of Allomyces macrogynus strain ATCC 38327.</title>
        <authorList>
            <consortium name="The Broad Institute Genome Sequencing Platform"/>
            <person name="Russ C."/>
            <person name="Cuomo C."/>
            <person name="Shea T."/>
            <person name="Young S.K."/>
            <person name="Zeng Q."/>
            <person name="Koehrsen M."/>
            <person name="Haas B."/>
            <person name="Borodovsky M."/>
            <person name="Guigo R."/>
            <person name="Alvarado L."/>
            <person name="Berlin A."/>
            <person name="Borenstein D."/>
            <person name="Chen Z."/>
            <person name="Engels R."/>
            <person name="Freedman E."/>
            <person name="Gellesch M."/>
            <person name="Goldberg J."/>
            <person name="Griggs A."/>
            <person name="Gujja S."/>
            <person name="Heiman D."/>
            <person name="Hepburn T."/>
            <person name="Howarth C."/>
            <person name="Jen D."/>
            <person name="Larson L."/>
            <person name="Lewis B."/>
            <person name="Mehta T."/>
            <person name="Park D."/>
            <person name="Pearson M."/>
            <person name="Roberts A."/>
            <person name="Saif S."/>
            <person name="Shenoy N."/>
            <person name="Sisk P."/>
            <person name="Stolte C."/>
            <person name="Sykes S."/>
            <person name="Walk T."/>
            <person name="White J."/>
            <person name="Yandava C."/>
            <person name="Burger G."/>
            <person name="Gray M.W."/>
            <person name="Holland P.W.H."/>
            <person name="King N."/>
            <person name="Lang F.B.F."/>
            <person name="Roger A.J."/>
            <person name="Ruiz-Trillo I."/>
            <person name="Lander E."/>
            <person name="Nusbaum C."/>
        </authorList>
    </citation>
    <scope>NUCLEOTIDE SEQUENCE [LARGE SCALE GENOMIC DNA]</scope>
    <source>
        <strain evidence="2">ATCC 38327</strain>
    </source>
</reference>
<reference evidence="1 2" key="1">
    <citation type="submission" date="2009-11" db="EMBL/GenBank/DDBJ databases">
        <title>Annotation of Allomyces macrogynus ATCC 38327.</title>
        <authorList>
            <consortium name="The Broad Institute Genome Sequencing Platform"/>
            <person name="Russ C."/>
            <person name="Cuomo C."/>
            <person name="Burger G."/>
            <person name="Gray M.W."/>
            <person name="Holland P.W.H."/>
            <person name="King N."/>
            <person name="Lang F.B.F."/>
            <person name="Roger A.J."/>
            <person name="Ruiz-Trillo I."/>
            <person name="Young S.K."/>
            <person name="Zeng Q."/>
            <person name="Gargeya S."/>
            <person name="Fitzgerald M."/>
            <person name="Haas B."/>
            <person name="Abouelleil A."/>
            <person name="Alvarado L."/>
            <person name="Arachchi H.M."/>
            <person name="Berlin A."/>
            <person name="Chapman S.B."/>
            <person name="Gearin G."/>
            <person name="Goldberg J."/>
            <person name="Griggs A."/>
            <person name="Gujja S."/>
            <person name="Hansen M."/>
            <person name="Heiman D."/>
            <person name="Howarth C."/>
            <person name="Larimer J."/>
            <person name="Lui A."/>
            <person name="MacDonald P.J.P."/>
            <person name="McCowen C."/>
            <person name="Montmayeur A."/>
            <person name="Murphy C."/>
            <person name="Neiman D."/>
            <person name="Pearson M."/>
            <person name="Priest M."/>
            <person name="Roberts A."/>
            <person name="Saif S."/>
            <person name="Shea T."/>
            <person name="Sisk P."/>
            <person name="Stolte C."/>
            <person name="Sykes S."/>
            <person name="Wortman J."/>
            <person name="Nusbaum C."/>
            <person name="Birren B."/>
        </authorList>
    </citation>
    <scope>NUCLEOTIDE SEQUENCE [LARGE SCALE GENOMIC DNA]</scope>
    <source>
        <strain evidence="1 2">ATCC 38327</strain>
    </source>
</reference>
<dbReference type="EMBL" id="GG745333">
    <property type="protein sequence ID" value="KNE58728.1"/>
    <property type="molecule type" value="Genomic_DNA"/>
</dbReference>
<keyword evidence="2" id="KW-1185">Reference proteome</keyword>
<dbReference type="OrthoDB" id="5238236at2759"/>
<evidence type="ECO:0000313" key="2">
    <source>
        <dbReference type="Proteomes" id="UP000054350"/>
    </source>
</evidence>
<proteinExistence type="predicted"/>